<evidence type="ECO:0000313" key="2">
    <source>
        <dbReference type="EMBL" id="SCZ86435.1"/>
    </source>
</evidence>
<evidence type="ECO:0000313" key="3">
    <source>
        <dbReference type="Proteomes" id="UP000198729"/>
    </source>
</evidence>
<dbReference type="AlphaFoldDB" id="A0A1G5SGV9"/>
<dbReference type="InterPro" id="IPR025474">
    <property type="entry name" value="DUF4325"/>
</dbReference>
<organism evidence="2 3">
    <name type="scientific">Nitrosomonas mobilis</name>
    <dbReference type="NCBI Taxonomy" id="51642"/>
    <lineage>
        <taxon>Bacteria</taxon>
        <taxon>Pseudomonadati</taxon>
        <taxon>Pseudomonadota</taxon>
        <taxon>Betaproteobacteria</taxon>
        <taxon>Nitrosomonadales</taxon>
        <taxon>Nitrosomonadaceae</taxon>
        <taxon>Nitrosomonas</taxon>
    </lineage>
</organism>
<reference evidence="2 3" key="1">
    <citation type="submission" date="2016-10" db="EMBL/GenBank/DDBJ databases">
        <authorList>
            <person name="de Groot N.N."/>
        </authorList>
    </citation>
    <scope>NUCLEOTIDE SEQUENCE [LARGE SCALE GENOMIC DNA]</scope>
    <source>
        <strain evidence="2">1</strain>
    </source>
</reference>
<feature type="domain" description="DUF4325" evidence="1">
    <location>
        <begin position="25"/>
        <end position="93"/>
    </location>
</feature>
<dbReference type="EMBL" id="FMWO01000063">
    <property type="protein sequence ID" value="SCZ86435.1"/>
    <property type="molecule type" value="Genomic_DNA"/>
</dbReference>
<protein>
    <recommendedName>
        <fullName evidence="1">DUF4325 domain-containing protein</fullName>
    </recommendedName>
</protein>
<dbReference type="RefSeq" id="WP_090287478.1">
    <property type="nucleotide sequence ID" value="NZ_FMWO01000063.1"/>
</dbReference>
<dbReference type="Pfam" id="PF14213">
    <property type="entry name" value="DUF4325"/>
    <property type="match status" value="1"/>
</dbReference>
<sequence>MKIINIKKNFSRYPAGRYFTDGPYNGQKFREEFLIPALSEAINKGEKVKVELDGVRGYNSSFLEEAFGGLVRSSQFASTQDLPEILEFVSTDKSLIEEIHGYMEEAATAVAQ</sequence>
<gene>
    <name evidence="2" type="ORF">NSMM_540038</name>
</gene>
<keyword evidence="3" id="KW-1185">Reference proteome</keyword>
<proteinExistence type="predicted"/>
<dbReference type="OrthoDB" id="1551124at2"/>
<dbReference type="STRING" id="51642.NSMM_540038"/>
<name>A0A1G5SGV9_9PROT</name>
<dbReference type="Proteomes" id="UP000198729">
    <property type="component" value="Unassembled WGS sequence"/>
</dbReference>
<accession>A0A1G5SGV9</accession>
<evidence type="ECO:0000259" key="1">
    <source>
        <dbReference type="Pfam" id="PF14213"/>
    </source>
</evidence>